<organism evidence="5 6">
    <name type="scientific">Bacteroides nordii</name>
    <dbReference type="NCBI Taxonomy" id="291645"/>
    <lineage>
        <taxon>Bacteria</taxon>
        <taxon>Pseudomonadati</taxon>
        <taxon>Bacteroidota</taxon>
        <taxon>Bacteroidia</taxon>
        <taxon>Bacteroidales</taxon>
        <taxon>Bacteroidaceae</taxon>
        <taxon>Bacteroides</taxon>
    </lineage>
</organism>
<name>A0A413VW23_9BACE</name>
<feature type="chain" id="PRO_5019030011" evidence="3">
    <location>
        <begin position="26"/>
        <end position="650"/>
    </location>
</feature>
<gene>
    <name evidence="5" type="ORF">DW888_04245</name>
</gene>
<accession>A0A413VW23</accession>
<proteinExistence type="inferred from homology"/>
<dbReference type="InterPro" id="IPR026444">
    <property type="entry name" value="Secre_tail"/>
</dbReference>
<dbReference type="EMBL" id="QSGO01000002">
    <property type="protein sequence ID" value="RHB37782.1"/>
    <property type="molecule type" value="Genomic_DNA"/>
</dbReference>
<protein>
    <submittedName>
        <fullName evidence="5">T9SS C-terminal target domain-containing protein</fullName>
    </submittedName>
</protein>
<dbReference type="CDD" id="cd01821">
    <property type="entry name" value="Rhamnogalacturan_acetylesterase_like"/>
    <property type="match status" value="1"/>
</dbReference>
<evidence type="ECO:0000256" key="3">
    <source>
        <dbReference type="SAM" id="SignalP"/>
    </source>
</evidence>
<dbReference type="PANTHER" id="PTHR43695:SF1">
    <property type="entry name" value="RHAMNOGALACTURONAN ACETYLESTERASE"/>
    <property type="match status" value="1"/>
</dbReference>
<feature type="signal peptide" evidence="3">
    <location>
        <begin position="1"/>
        <end position="25"/>
    </location>
</feature>
<comment type="similarity">
    <text evidence="1">Belongs to the 'GDSL' lipolytic enzyme family.</text>
</comment>
<dbReference type="Proteomes" id="UP000284379">
    <property type="component" value="Unassembled WGS sequence"/>
</dbReference>
<dbReference type="InterPro" id="IPR036514">
    <property type="entry name" value="SGNH_hydro_sf"/>
</dbReference>
<dbReference type="Gene3D" id="3.40.50.1110">
    <property type="entry name" value="SGNH hydrolase"/>
    <property type="match status" value="1"/>
</dbReference>
<sequence length="650" mass="71028">MKNEFKSFLLAAVCSLGLASAFAQAPTVHTIGDSTMEEKSTDPSVNTNGQRGWPQMLPQFMVNGATLNNRAKSGTSSKTFYEESRFWTTVKPQIKEGDYVVIQFGHNDEKHAGADGEIGTYPWTTYQEYLRKYVNEVRELGANPILFTPIVRGYFSGNKITDKGAHNLGADVIMSSGKNLDYVAAMKEVARELNCPLVDHTALTREICDEYGEEKAVELIYNVGDGTHIGEYGATLYARLAVQGLVAKGLLTEYFNADPDVLINPTTHNFGKSYLNAGSVYAFSISGIDLTPGSGKVTISASEGFVVSLNAIGGFASVAEIGYENGNLPMTSVYVKFLPTEKGVKSGTLTVSNGTSTKTATLTGEGVSFEGGVEAQAYWQLNQDTKAVVTGPILAAEEVFSQMYADRYAKPGNPTTWIDGLVDPETKTQRNIIEGDDWPENEIDVNYSRYIEFSVTANAGTTFNIDSIGLYAGGSGGNGMCFRVMCSKDPGFGEYTLISNRPSNVSNTMYPISLKEIIELQGEETLYLRVYPWYSSKSNRKSICLYGVTVKGVVTEGEITSIRTVDSMKKAYCIPAITADRTTLHYELSESGLVDITLYSIEGRTMLNYSKNQETGIHTHEIDLRGFSDGVYLCKLVTGTQMQTIRIVKK</sequence>
<evidence type="ECO:0000313" key="5">
    <source>
        <dbReference type="EMBL" id="RHB37782.1"/>
    </source>
</evidence>
<evidence type="ECO:0000313" key="6">
    <source>
        <dbReference type="Proteomes" id="UP000284379"/>
    </source>
</evidence>
<dbReference type="SUPFAM" id="SSF52266">
    <property type="entry name" value="SGNH hydrolase"/>
    <property type="match status" value="1"/>
</dbReference>
<evidence type="ECO:0000256" key="1">
    <source>
        <dbReference type="ARBA" id="ARBA00008668"/>
    </source>
</evidence>
<dbReference type="NCBIfam" id="TIGR04183">
    <property type="entry name" value="Por_Secre_tail"/>
    <property type="match status" value="1"/>
</dbReference>
<dbReference type="InterPro" id="IPR037459">
    <property type="entry name" value="RhgT-like"/>
</dbReference>
<dbReference type="AlphaFoldDB" id="A0A413VW23"/>
<evidence type="ECO:0000259" key="4">
    <source>
        <dbReference type="Pfam" id="PF13472"/>
    </source>
</evidence>
<evidence type="ECO:0000256" key="2">
    <source>
        <dbReference type="ARBA" id="ARBA00022801"/>
    </source>
</evidence>
<dbReference type="PANTHER" id="PTHR43695">
    <property type="entry name" value="PUTATIVE (AFU_ORTHOLOGUE AFUA_2G17250)-RELATED"/>
    <property type="match status" value="1"/>
</dbReference>
<reference evidence="5 6" key="1">
    <citation type="submission" date="2018-08" db="EMBL/GenBank/DDBJ databases">
        <title>A genome reference for cultivated species of the human gut microbiota.</title>
        <authorList>
            <person name="Zou Y."/>
            <person name="Xue W."/>
            <person name="Luo G."/>
        </authorList>
    </citation>
    <scope>NUCLEOTIDE SEQUENCE [LARGE SCALE GENOMIC DNA]</scope>
    <source>
        <strain evidence="5 6">AM40-30BH</strain>
    </source>
</reference>
<dbReference type="GO" id="GO:0016788">
    <property type="term" value="F:hydrolase activity, acting on ester bonds"/>
    <property type="evidence" value="ECO:0007669"/>
    <property type="project" value="UniProtKB-ARBA"/>
</dbReference>
<dbReference type="InterPro" id="IPR013830">
    <property type="entry name" value="SGNH_hydro"/>
</dbReference>
<feature type="domain" description="SGNH hydrolase-type esterase" evidence="4">
    <location>
        <begin position="31"/>
        <end position="205"/>
    </location>
</feature>
<dbReference type="RefSeq" id="WP_122200920.1">
    <property type="nucleotide sequence ID" value="NZ_CABJFV010000002.1"/>
</dbReference>
<keyword evidence="2" id="KW-0378">Hydrolase</keyword>
<keyword evidence="3" id="KW-0732">Signal</keyword>
<comment type="caution">
    <text evidence="5">The sequence shown here is derived from an EMBL/GenBank/DDBJ whole genome shotgun (WGS) entry which is preliminary data.</text>
</comment>
<dbReference type="Pfam" id="PF13472">
    <property type="entry name" value="Lipase_GDSL_2"/>
    <property type="match status" value="1"/>
</dbReference>